<dbReference type="HOGENOM" id="CLU_632892_0_0_5"/>
<accession>E0TBU4</accession>
<dbReference type="eggNOG" id="COG0500">
    <property type="taxonomic scope" value="Bacteria"/>
</dbReference>
<proteinExistence type="predicted"/>
<dbReference type="RefSeq" id="WP_013299411.1">
    <property type="nucleotide sequence ID" value="NC_014414.1"/>
</dbReference>
<dbReference type="Proteomes" id="UP000001302">
    <property type="component" value="Chromosome"/>
</dbReference>
<name>E0TBU4_PARBH</name>
<dbReference type="AlphaFoldDB" id="E0TBU4"/>
<reference evidence="1 2" key="2">
    <citation type="journal article" date="2011" name="J. Bacteriol.">
        <title>Complete genome sequence of strain HTCC2503T of Parvularcula bermudensis, the type species of the order "Parvularculales" in the class Alphaproteobacteria.</title>
        <authorList>
            <person name="Oh H.M."/>
            <person name="Kang I."/>
            <person name="Vergin K.L."/>
            <person name="Kang D."/>
            <person name="Rhee K.H."/>
            <person name="Giovannoni S.J."/>
            <person name="Cho J.C."/>
        </authorList>
    </citation>
    <scope>NUCLEOTIDE SEQUENCE [LARGE SCALE GENOMIC DNA]</scope>
    <source>
        <strain evidence="2">ATCC BAA-594 / HTCC2503 / KCTC 12087</strain>
    </source>
</reference>
<keyword evidence="2" id="KW-1185">Reference proteome</keyword>
<evidence type="ECO:0008006" key="3">
    <source>
        <dbReference type="Google" id="ProtNLM"/>
    </source>
</evidence>
<dbReference type="STRING" id="314260.PB2503_01792"/>
<dbReference type="EMBL" id="CP002156">
    <property type="protein sequence ID" value="ADM08437.1"/>
    <property type="molecule type" value="Genomic_DNA"/>
</dbReference>
<dbReference type="Gene3D" id="3.40.50.150">
    <property type="entry name" value="Vaccinia Virus protein VP39"/>
    <property type="match status" value="1"/>
</dbReference>
<dbReference type="KEGG" id="pbr:PB2503_01792"/>
<dbReference type="OrthoDB" id="9815644at2"/>
<organism evidence="1 2">
    <name type="scientific">Parvularcula bermudensis (strain ATCC BAA-594 / HTCC2503 / KCTC 12087)</name>
    <dbReference type="NCBI Taxonomy" id="314260"/>
    <lineage>
        <taxon>Bacteria</taxon>
        <taxon>Pseudomonadati</taxon>
        <taxon>Pseudomonadota</taxon>
        <taxon>Alphaproteobacteria</taxon>
        <taxon>Parvularculales</taxon>
        <taxon>Parvularculaceae</taxon>
        <taxon>Parvularcula</taxon>
    </lineage>
</organism>
<dbReference type="Pfam" id="PF13489">
    <property type="entry name" value="Methyltransf_23"/>
    <property type="match status" value="1"/>
</dbReference>
<dbReference type="InterPro" id="IPR029063">
    <property type="entry name" value="SAM-dependent_MTases_sf"/>
</dbReference>
<reference evidence="2" key="1">
    <citation type="submission" date="2010-08" db="EMBL/GenBank/DDBJ databases">
        <title>Genome sequence of Parvularcula bermudensis HTCC2503.</title>
        <authorList>
            <person name="Kang D.-M."/>
            <person name="Oh H.-M."/>
            <person name="Cho J.-C."/>
        </authorList>
    </citation>
    <scope>NUCLEOTIDE SEQUENCE [LARGE SCALE GENOMIC DNA]</scope>
    <source>
        <strain evidence="2">ATCC BAA-594 / HTCC2503 / KCTC 12087</strain>
    </source>
</reference>
<protein>
    <recommendedName>
        <fullName evidence="3">C-methyltransferase domain-containing protein</fullName>
    </recommendedName>
</protein>
<dbReference type="SUPFAM" id="SSF53335">
    <property type="entry name" value="S-adenosyl-L-methionine-dependent methyltransferases"/>
    <property type="match status" value="1"/>
</dbReference>
<evidence type="ECO:0000313" key="2">
    <source>
        <dbReference type="Proteomes" id="UP000001302"/>
    </source>
</evidence>
<evidence type="ECO:0000313" key="1">
    <source>
        <dbReference type="EMBL" id="ADM08437.1"/>
    </source>
</evidence>
<gene>
    <name evidence="1" type="ordered locus">PB2503_01792</name>
</gene>
<sequence>MRSEFQSSCRLCGGHELTPAFTLDHENAWVFCGTMGGDNGCGLLQRATYGQDGGYGRSTELSWTEQCRLKDVVSGALEMMSSREGMALDIGCGAGHVLAAYPRWFLPVGTEAALERTGQADWGIGIKGHFLEAETQENLRAAAGDRGFDIISSVGYLETINDPRALFETVKTYLVEDGVFVVETSYSALALTRTLSSAFHIGANAIYGLATLQRLASETGFRIIRGSMSERAAGSLRVTLAHDHYRGHDYGPWLDSLARLWDEEAALSLGTGQAFHAYSSRLAQRHREIASFKDSLIRADEHAYVLGTCAPSFAVLSAADIGYDVISAHIGSDPQEGFPEIITLEQAKSAPADVLIAPSWRRRETLEQWYDQIMGGMRLVFLEPDFLVVDRSNYATELGRALAVTDGPGSVDTLRAALAAMRGPALRLVSHSA</sequence>